<dbReference type="Gene3D" id="2.60.120.260">
    <property type="entry name" value="Galactose-binding domain-like"/>
    <property type="match status" value="1"/>
</dbReference>
<accession>A0A562VDN7</accession>
<evidence type="ECO:0000313" key="3">
    <source>
        <dbReference type="Proteomes" id="UP000321617"/>
    </source>
</evidence>
<organism evidence="2 3">
    <name type="scientific">Stackebrandtia albiflava</name>
    <dbReference type="NCBI Taxonomy" id="406432"/>
    <lineage>
        <taxon>Bacteria</taxon>
        <taxon>Bacillati</taxon>
        <taxon>Actinomycetota</taxon>
        <taxon>Actinomycetes</taxon>
        <taxon>Glycomycetales</taxon>
        <taxon>Glycomycetaceae</taxon>
        <taxon>Stackebrandtia</taxon>
    </lineage>
</organism>
<dbReference type="Proteomes" id="UP000321617">
    <property type="component" value="Unassembled WGS sequence"/>
</dbReference>
<comment type="caution">
    <text evidence="2">The sequence shown here is derived from an EMBL/GenBank/DDBJ whole genome shotgun (WGS) entry which is preliminary data.</text>
</comment>
<feature type="region of interest" description="Disordered" evidence="1">
    <location>
        <begin position="1"/>
        <end position="20"/>
    </location>
</feature>
<protein>
    <submittedName>
        <fullName evidence="2">Uncharacterized protein</fullName>
    </submittedName>
</protein>
<dbReference type="AlphaFoldDB" id="A0A562VDN7"/>
<gene>
    <name evidence="2" type="ORF">LX16_1650</name>
</gene>
<dbReference type="SUPFAM" id="SSF55486">
    <property type="entry name" value="Metalloproteases ('zincins'), catalytic domain"/>
    <property type="match status" value="1"/>
</dbReference>
<sequence length="502" mass="53693">MNPASLPRAQTRVGGGYGDAVTPTPRHLSRILITAAACAAGILTAPPASADPLDHPGPVGYVAEPHDLWPGGDLHAAAELPVGTEPVYPYPQPADPPAAGCATVADPAAPPASSPPALQIIYAYHADNPNRYEQAAETIAEVIDRVDWSLDNSSDYDQHLELNCSRAPDGSYADYARALVQPLRVTTADPTFVSSGDVRADLHAAGYTDPNRWYVVFTDFDSESDAYLCPQTGGQWCSAVGELWDSGLFGHEMGHLLGAGHAWMTQKAENYIPDVMYGWWDYWLFDTGYNTYYDPSERTASFHIDPSPSTTRANIANHPALTTPVPGDGGPHNDLLTAQERTVEATAPSTAAPGFSRIGTTYLQVASACGTTGQSCTFFDGRRSLAVVANQSESGFTVTRRPAVTPGDTYKLFVRMRGDQPGDTVLRMRWYDAAGNVISTSQSARIPTDTNWYEYRLTATAPATAATVSVGVAVPAGQAAFTFLADTLQLNHCPAGQCRFDT</sequence>
<dbReference type="EMBL" id="VLLL01000005">
    <property type="protein sequence ID" value="TWJ15931.1"/>
    <property type="molecule type" value="Genomic_DNA"/>
</dbReference>
<reference evidence="2 3" key="1">
    <citation type="journal article" date="2013" name="Stand. Genomic Sci.">
        <title>Genomic Encyclopedia of Type Strains, Phase I: The one thousand microbial genomes (KMG-I) project.</title>
        <authorList>
            <person name="Kyrpides N.C."/>
            <person name="Woyke T."/>
            <person name="Eisen J.A."/>
            <person name="Garrity G."/>
            <person name="Lilburn T.G."/>
            <person name="Beck B.J."/>
            <person name="Whitman W.B."/>
            <person name="Hugenholtz P."/>
            <person name="Klenk H.P."/>
        </authorList>
    </citation>
    <scope>NUCLEOTIDE SEQUENCE [LARGE SCALE GENOMIC DNA]</scope>
    <source>
        <strain evidence="2 3">DSM 45044</strain>
    </source>
</reference>
<evidence type="ECO:0000313" key="2">
    <source>
        <dbReference type="EMBL" id="TWJ15931.1"/>
    </source>
</evidence>
<evidence type="ECO:0000256" key="1">
    <source>
        <dbReference type="SAM" id="MobiDB-lite"/>
    </source>
</evidence>
<dbReference type="RefSeq" id="WP_147135449.1">
    <property type="nucleotide sequence ID" value="NZ_BAABIJ010000001.1"/>
</dbReference>
<proteinExistence type="predicted"/>
<keyword evidence="3" id="KW-1185">Reference proteome</keyword>
<dbReference type="OrthoDB" id="3500599at2"/>
<name>A0A562VDN7_9ACTN</name>